<proteinExistence type="predicted"/>
<evidence type="ECO:0000313" key="1">
    <source>
        <dbReference type="EMBL" id="PHT57734.1"/>
    </source>
</evidence>
<comment type="caution">
    <text evidence="1">The sequence shown here is derived from an EMBL/GenBank/DDBJ whole genome shotgun (WGS) entry which is preliminary data.</text>
</comment>
<reference evidence="1 2" key="1">
    <citation type="journal article" date="2017" name="Genome Biol.">
        <title>New reference genome sequences of hot pepper reveal the massive evolution of plant disease-resistance genes by retroduplication.</title>
        <authorList>
            <person name="Kim S."/>
            <person name="Park J."/>
            <person name="Yeom S.I."/>
            <person name="Kim Y.M."/>
            <person name="Seo E."/>
            <person name="Kim K.T."/>
            <person name="Kim M.S."/>
            <person name="Lee J.M."/>
            <person name="Cheong K."/>
            <person name="Shin H.S."/>
            <person name="Kim S.B."/>
            <person name="Han K."/>
            <person name="Lee J."/>
            <person name="Park M."/>
            <person name="Lee H.A."/>
            <person name="Lee H.Y."/>
            <person name="Lee Y."/>
            <person name="Oh S."/>
            <person name="Lee J.H."/>
            <person name="Choi E."/>
            <person name="Choi E."/>
            <person name="Lee S.E."/>
            <person name="Jeon J."/>
            <person name="Kim H."/>
            <person name="Choi G."/>
            <person name="Song H."/>
            <person name="Lee J."/>
            <person name="Lee S.C."/>
            <person name="Kwon J.K."/>
            <person name="Lee H.Y."/>
            <person name="Koo N."/>
            <person name="Hong Y."/>
            <person name="Kim R.W."/>
            <person name="Kang W.H."/>
            <person name="Huh J.H."/>
            <person name="Kang B.C."/>
            <person name="Yang T.J."/>
            <person name="Lee Y.H."/>
            <person name="Bennetzen J.L."/>
            <person name="Choi D."/>
        </authorList>
    </citation>
    <scope>NUCLEOTIDE SEQUENCE [LARGE SCALE GENOMIC DNA]</scope>
    <source>
        <strain evidence="2">cv. PBC81</strain>
    </source>
</reference>
<dbReference type="AlphaFoldDB" id="A0A2G2XJQ3"/>
<dbReference type="STRING" id="33114.A0A2G2XJQ3"/>
<accession>A0A2G2XJQ3</accession>
<gene>
    <name evidence="1" type="ORF">CQW23_00097</name>
</gene>
<name>A0A2G2XJQ3_CAPBA</name>
<keyword evidence="2" id="KW-1185">Reference proteome</keyword>
<dbReference type="Proteomes" id="UP000224567">
    <property type="component" value="Unassembled WGS sequence"/>
</dbReference>
<protein>
    <submittedName>
        <fullName evidence="1">Uncharacterized protein</fullName>
    </submittedName>
</protein>
<organism evidence="1 2">
    <name type="scientific">Capsicum baccatum</name>
    <name type="common">Peruvian pepper</name>
    <dbReference type="NCBI Taxonomy" id="33114"/>
    <lineage>
        <taxon>Eukaryota</taxon>
        <taxon>Viridiplantae</taxon>
        <taxon>Streptophyta</taxon>
        <taxon>Embryophyta</taxon>
        <taxon>Tracheophyta</taxon>
        <taxon>Spermatophyta</taxon>
        <taxon>Magnoliopsida</taxon>
        <taxon>eudicotyledons</taxon>
        <taxon>Gunneridae</taxon>
        <taxon>Pentapetalae</taxon>
        <taxon>asterids</taxon>
        <taxon>lamiids</taxon>
        <taxon>Solanales</taxon>
        <taxon>Solanaceae</taxon>
        <taxon>Solanoideae</taxon>
        <taxon>Capsiceae</taxon>
        <taxon>Capsicum</taxon>
    </lineage>
</organism>
<sequence>MVESIGAISLLGRVPVYGVCYGKDLSSKRKAIDVCGMPSADFRGRKVVCGSYLRRLRADCVRRLDGVLTGNSMRIIGTFLWGREDILLLSIRCHRSLNFIQVIELTGSHPKVLIKGKTSEAIAKLTNLTHETTTLLQFDDEGNVVKEDSQLI</sequence>
<reference evidence="2" key="2">
    <citation type="journal article" date="2017" name="J. Anim. Genet.">
        <title>Multiple reference genome sequences of hot pepper reveal the massive evolution of plant disease resistance genes by retroduplication.</title>
        <authorList>
            <person name="Kim S."/>
            <person name="Park J."/>
            <person name="Yeom S.-I."/>
            <person name="Kim Y.-M."/>
            <person name="Seo E."/>
            <person name="Kim K.-T."/>
            <person name="Kim M.-S."/>
            <person name="Lee J.M."/>
            <person name="Cheong K."/>
            <person name="Shin H.-S."/>
            <person name="Kim S.-B."/>
            <person name="Han K."/>
            <person name="Lee J."/>
            <person name="Park M."/>
            <person name="Lee H.-A."/>
            <person name="Lee H.-Y."/>
            <person name="Lee Y."/>
            <person name="Oh S."/>
            <person name="Lee J.H."/>
            <person name="Choi E."/>
            <person name="Choi E."/>
            <person name="Lee S.E."/>
            <person name="Jeon J."/>
            <person name="Kim H."/>
            <person name="Choi G."/>
            <person name="Song H."/>
            <person name="Lee J."/>
            <person name="Lee S.-C."/>
            <person name="Kwon J.-K."/>
            <person name="Lee H.-Y."/>
            <person name="Koo N."/>
            <person name="Hong Y."/>
            <person name="Kim R.W."/>
            <person name="Kang W.-H."/>
            <person name="Huh J.H."/>
            <person name="Kang B.-C."/>
            <person name="Yang T.-J."/>
            <person name="Lee Y.-H."/>
            <person name="Bennetzen J.L."/>
            <person name="Choi D."/>
        </authorList>
    </citation>
    <scope>NUCLEOTIDE SEQUENCE [LARGE SCALE GENOMIC DNA]</scope>
    <source>
        <strain evidence="2">cv. PBC81</strain>
    </source>
</reference>
<evidence type="ECO:0000313" key="2">
    <source>
        <dbReference type="Proteomes" id="UP000224567"/>
    </source>
</evidence>
<dbReference type="EMBL" id="MLFT02000001">
    <property type="protein sequence ID" value="PHT57734.1"/>
    <property type="molecule type" value="Genomic_DNA"/>
</dbReference>